<dbReference type="Proteomes" id="UP000284706">
    <property type="component" value="Unassembled WGS sequence"/>
</dbReference>
<protein>
    <submittedName>
        <fullName evidence="1">Uncharacterized protein</fullName>
    </submittedName>
</protein>
<comment type="caution">
    <text evidence="1">The sequence shown here is derived from an EMBL/GenBank/DDBJ whole genome shotgun (WGS) entry which is preliminary data.</text>
</comment>
<organism evidence="1 2">
    <name type="scientific">Gymnopilus dilepis</name>
    <dbReference type="NCBI Taxonomy" id="231916"/>
    <lineage>
        <taxon>Eukaryota</taxon>
        <taxon>Fungi</taxon>
        <taxon>Dikarya</taxon>
        <taxon>Basidiomycota</taxon>
        <taxon>Agaricomycotina</taxon>
        <taxon>Agaricomycetes</taxon>
        <taxon>Agaricomycetidae</taxon>
        <taxon>Agaricales</taxon>
        <taxon>Agaricineae</taxon>
        <taxon>Hymenogastraceae</taxon>
        <taxon>Gymnopilus</taxon>
    </lineage>
</organism>
<accession>A0A409W636</accession>
<sequence>MDYAVAFAHNLHAPLPPLVPARHRCPCKRLVPIGGLNVLWLSASDSPESVGLIYQIARGLFLCFTWTARTSLISISFDVASSVITTAHSVVIKQSLGIVGASTLASNSR</sequence>
<gene>
    <name evidence="1" type="ORF">CVT26_006317</name>
</gene>
<dbReference type="OrthoDB" id="5547497at2759"/>
<dbReference type="InParanoid" id="A0A409W636"/>
<dbReference type="AlphaFoldDB" id="A0A409W636"/>
<proteinExistence type="predicted"/>
<evidence type="ECO:0000313" key="1">
    <source>
        <dbReference type="EMBL" id="PPQ73966.1"/>
    </source>
</evidence>
<reference evidence="1 2" key="1">
    <citation type="journal article" date="2018" name="Evol. Lett.">
        <title>Horizontal gene cluster transfer increased hallucinogenic mushroom diversity.</title>
        <authorList>
            <person name="Reynolds H.T."/>
            <person name="Vijayakumar V."/>
            <person name="Gluck-Thaler E."/>
            <person name="Korotkin H.B."/>
            <person name="Matheny P.B."/>
            <person name="Slot J.C."/>
        </authorList>
    </citation>
    <scope>NUCLEOTIDE SEQUENCE [LARGE SCALE GENOMIC DNA]</scope>
    <source>
        <strain evidence="1 2">SRW20</strain>
    </source>
</reference>
<dbReference type="EMBL" id="NHYE01005372">
    <property type="protein sequence ID" value="PPQ73966.1"/>
    <property type="molecule type" value="Genomic_DNA"/>
</dbReference>
<keyword evidence="2" id="KW-1185">Reference proteome</keyword>
<name>A0A409W636_9AGAR</name>
<evidence type="ECO:0000313" key="2">
    <source>
        <dbReference type="Proteomes" id="UP000284706"/>
    </source>
</evidence>